<evidence type="ECO:0000313" key="3">
    <source>
        <dbReference type="EMBL" id="TFL03370.1"/>
    </source>
</evidence>
<organism evidence="3 4">
    <name type="scientific">Pterulicium gracile</name>
    <dbReference type="NCBI Taxonomy" id="1884261"/>
    <lineage>
        <taxon>Eukaryota</taxon>
        <taxon>Fungi</taxon>
        <taxon>Dikarya</taxon>
        <taxon>Basidiomycota</taxon>
        <taxon>Agaricomycotina</taxon>
        <taxon>Agaricomycetes</taxon>
        <taxon>Agaricomycetidae</taxon>
        <taxon>Agaricales</taxon>
        <taxon>Pleurotineae</taxon>
        <taxon>Pterulaceae</taxon>
        <taxon>Pterulicium</taxon>
    </lineage>
</organism>
<sequence>MARFSFLALLALPLVQLATAAPLRFQAPALAKRQVAFNFVADYESFQISSGTAGDALAKASAIFFDAFEGVDLVSVDDQTVKDIETMRSAANEAETELFNPAISAADAAGDDELADALQRGKIANKVLKLAGNASKLRIQIAKAEAEGNTARVADLTPKLEDAETKMAKNAATDAKDSGLESAFP</sequence>
<dbReference type="EMBL" id="ML178820">
    <property type="protein sequence ID" value="TFL03370.1"/>
    <property type="molecule type" value="Genomic_DNA"/>
</dbReference>
<dbReference type="AlphaFoldDB" id="A0A5C3QRC3"/>
<feature type="chain" id="PRO_5022979475" description="Small secreted protein" evidence="2">
    <location>
        <begin position="21"/>
        <end position="185"/>
    </location>
</feature>
<proteinExistence type="predicted"/>
<evidence type="ECO:0000256" key="1">
    <source>
        <dbReference type="SAM" id="MobiDB-lite"/>
    </source>
</evidence>
<evidence type="ECO:0000313" key="4">
    <source>
        <dbReference type="Proteomes" id="UP000305067"/>
    </source>
</evidence>
<feature type="region of interest" description="Disordered" evidence="1">
    <location>
        <begin position="165"/>
        <end position="185"/>
    </location>
</feature>
<evidence type="ECO:0000256" key="2">
    <source>
        <dbReference type="SAM" id="SignalP"/>
    </source>
</evidence>
<dbReference type="PANTHER" id="PTHR38849:SF1">
    <property type="entry name" value="SMALL SECRETED PROTEIN"/>
    <property type="match status" value="1"/>
</dbReference>
<reference evidence="3 4" key="1">
    <citation type="journal article" date="2019" name="Nat. Ecol. Evol.">
        <title>Megaphylogeny resolves global patterns of mushroom evolution.</title>
        <authorList>
            <person name="Varga T."/>
            <person name="Krizsan K."/>
            <person name="Foldi C."/>
            <person name="Dima B."/>
            <person name="Sanchez-Garcia M."/>
            <person name="Sanchez-Ramirez S."/>
            <person name="Szollosi G.J."/>
            <person name="Szarkandi J.G."/>
            <person name="Papp V."/>
            <person name="Albert L."/>
            <person name="Andreopoulos W."/>
            <person name="Angelini C."/>
            <person name="Antonin V."/>
            <person name="Barry K.W."/>
            <person name="Bougher N.L."/>
            <person name="Buchanan P."/>
            <person name="Buyck B."/>
            <person name="Bense V."/>
            <person name="Catcheside P."/>
            <person name="Chovatia M."/>
            <person name="Cooper J."/>
            <person name="Damon W."/>
            <person name="Desjardin D."/>
            <person name="Finy P."/>
            <person name="Geml J."/>
            <person name="Haridas S."/>
            <person name="Hughes K."/>
            <person name="Justo A."/>
            <person name="Karasinski D."/>
            <person name="Kautmanova I."/>
            <person name="Kiss B."/>
            <person name="Kocsube S."/>
            <person name="Kotiranta H."/>
            <person name="LaButti K.M."/>
            <person name="Lechner B.E."/>
            <person name="Liimatainen K."/>
            <person name="Lipzen A."/>
            <person name="Lukacs Z."/>
            <person name="Mihaltcheva S."/>
            <person name="Morgado L.N."/>
            <person name="Niskanen T."/>
            <person name="Noordeloos M.E."/>
            <person name="Ohm R.A."/>
            <person name="Ortiz-Santana B."/>
            <person name="Ovrebo C."/>
            <person name="Racz N."/>
            <person name="Riley R."/>
            <person name="Savchenko A."/>
            <person name="Shiryaev A."/>
            <person name="Soop K."/>
            <person name="Spirin V."/>
            <person name="Szebenyi C."/>
            <person name="Tomsovsky M."/>
            <person name="Tulloss R.E."/>
            <person name="Uehling J."/>
            <person name="Grigoriev I.V."/>
            <person name="Vagvolgyi C."/>
            <person name="Papp T."/>
            <person name="Martin F.M."/>
            <person name="Miettinen O."/>
            <person name="Hibbett D.S."/>
            <person name="Nagy L.G."/>
        </authorList>
    </citation>
    <scope>NUCLEOTIDE SEQUENCE [LARGE SCALE GENOMIC DNA]</scope>
    <source>
        <strain evidence="3 4">CBS 309.79</strain>
    </source>
</reference>
<dbReference type="PANTHER" id="PTHR38849">
    <property type="entry name" value="SMALL SECRETED PROTEIN"/>
    <property type="match status" value="1"/>
</dbReference>
<evidence type="ECO:0008006" key="5">
    <source>
        <dbReference type="Google" id="ProtNLM"/>
    </source>
</evidence>
<protein>
    <recommendedName>
        <fullName evidence="5">Small secreted protein</fullName>
    </recommendedName>
</protein>
<keyword evidence="4" id="KW-1185">Reference proteome</keyword>
<keyword evidence="2" id="KW-0732">Signal</keyword>
<feature type="signal peptide" evidence="2">
    <location>
        <begin position="1"/>
        <end position="20"/>
    </location>
</feature>
<gene>
    <name evidence="3" type="ORF">BDV98DRAFT_591251</name>
</gene>
<dbReference type="OrthoDB" id="2151417at2759"/>
<name>A0A5C3QRC3_9AGAR</name>
<accession>A0A5C3QRC3</accession>
<dbReference type="Proteomes" id="UP000305067">
    <property type="component" value="Unassembled WGS sequence"/>
</dbReference>